<dbReference type="Gene3D" id="1.10.580.10">
    <property type="entry name" value="Citrate Synthase, domain 1"/>
    <property type="match status" value="1"/>
</dbReference>
<dbReference type="GO" id="GO:0006099">
    <property type="term" value="P:tricarboxylic acid cycle"/>
    <property type="evidence" value="ECO:0007669"/>
    <property type="project" value="UniProtKB-UniPathway"/>
</dbReference>
<evidence type="ECO:0000256" key="1">
    <source>
        <dbReference type="ARBA" id="ARBA00005163"/>
    </source>
</evidence>
<evidence type="ECO:0000256" key="7">
    <source>
        <dbReference type="RuleBase" id="RU003406"/>
    </source>
</evidence>
<dbReference type="FunFam" id="1.10.230.10:FF:000007">
    <property type="entry name" value="Citrate synthase"/>
    <property type="match status" value="1"/>
</dbReference>
<name>A0A370I458_9NOCA</name>
<dbReference type="PRINTS" id="PR00143">
    <property type="entry name" value="CITRTSNTHASE"/>
</dbReference>
<dbReference type="EMBL" id="QQBC01000006">
    <property type="protein sequence ID" value="RDI65508.1"/>
    <property type="molecule type" value="Genomic_DNA"/>
</dbReference>
<reference evidence="8 9" key="1">
    <citation type="submission" date="2018-07" db="EMBL/GenBank/DDBJ databases">
        <title>Genomic Encyclopedia of Type Strains, Phase IV (KMG-IV): sequencing the most valuable type-strain genomes for metagenomic binning, comparative biology and taxonomic classification.</title>
        <authorList>
            <person name="Goeker M."/>
        </authorList>
    </citation>
    <scope>NUCLEOTIDE SEQUENCE [LARGE SCALE GENOMIC DNA]</scope>
    <source>
        <strain evidence="8 9">DSM 44290</strain>
    </source>
</reference>
<dbReference type="GO" id="GO:0005975">
    <property type="term" value="P:carbohydrate metabolic process"/>
    <property type="evidence" value="ECO:0007669"/>
    <property type="project" value="TreeGrafter"/>
</dbReference>
<evidence type="ECO:0000256" key="5">
    <source>
        <dbReference type="PIRNR" id="PIRNR001369"/>
    </source>
</evidence>
<evidence type="ECO:0000256" key="4">
    <source>
        <dbReference type="ARBA" id="ARBA00049288"/>
    </source>
</evidence>
<feature type="active site" evidence="6">
    <location>
        <position position="271"/>
    </location>
</feature>
<dbReference type="InterPro" id="IPR024176">
    <property type="entry name" value="Citrate_synthase_bac-typ"/>
</dbReference>
<dbReference type="InterPro" id="IPR016143">
    <property type="entry name" value="Citrate_synth-like_sm_a-sub"/>
</dbReference>
<dbReference type="PANTHER" id="PTHR11739:SF23">
    <property type="entry name" value="CITRATE SYNTHASE 2-RELATED"/>
    <property type="match status" value="1"/>
</dbReference>
<dbReference type="InterPro" id="IPR016142">
    <property type="entry name" value="Citrate_synth-like_lrg_a-sub"/>
</dbReference>
<proteinExistence type="inferred from homology"/>
<dbReference type="InterPro" id="IPR019810">
    <property type="entry name" value="Citrate_synthase_AS"/>
</dbReference>
<evidence type="ECO:0000256" key="6">
    <source>
        <dbReference type="PIRSR" id="PIRSR001369-1"/>
    </source>
</evidence>
<evidence type="ECO:0000313" key="8">
    <source>
        <dbReference type="EMBL" id="RDI65508.1"/>
    </source>
</evidence>
<dbReference type="Pfam" id="PF00285">
    <property type="entry name" value="Citrate_synt"/>
    <property type="match status" value="1"/>
</dbReference>
<dbReference type="PIRSF" id="PIRSF001369">
    <property type="entry name" value="Citrate_synth"/>
    <property type="match status" value="1"/>
</dbReference>
<dbReference type="Proteomes" id="UP000254869">
    <property type="component" value="Unassembled WGS sequence"/>
</dbReference>
<gene>
    <name evidence="8" type="ORF">DFR76_106380</name>
</gene>
<evidence type="ECO:0000256" key="2">
    <source>
        <dbReference type="ARBA" id="ARBA00010566"/>
    </source>
</evidence>
<dbReference type="GO" id="GO:0005829">
    <property type="term" value="C:cytosol"/>
    <property type="evidence" value="ECO:0007669"/>
    <property type="project" value="TreeGrafter"/>
</dbReference>
<sequence>MTTNGTELVDVPAGLRNVVAADTRLGDVRGTEGFYHYRQYSAIDLATACGFEQVWFLMFEGRLPDDHELADFGERIARLRALPRELEPVLAAAAAAGSEFRPIAGLRTALSMLAAVRDLRPLWDTDAPTHRADALLICAVTPTILAALYRLRHGLEPIAPQADLPTAANWLYMLTGELPDPAAARAVERYLIATIDHGFNASTFTARTVASTGADIASAVIAALGAFSGPLHGGAPDRALDSLDEIGAPDRIDEWVRAKIERGERIMGFGHAVYRTDDPRSLMLREIATALGGDLVGFATLVERRVVEILAELKPGRRLYANVEFYAGVVMELCGIPRSMFTPTFAVSRVVGWSANVLEQAADPRIIRPAARYIGPPAPQPISTRG</sequence>
<keyword evidence="9" id="KW-1185">Reference proteome</keyword>
<dbReference type="RefSeq" id="WP_174556115.1">
    <property type="nucleotide sequence ID" value="NZ_QQBC01000006.1"/>
</dbReference>
<comment type="caution">
    <text evidence="8">The sequence shown here is derived from an EMBL/GenBank/DDBJ whole genome shotgun (WGS) entry which is preliminary data.</text>
</comment>
<dbReference type="PROSITE" id="PS00480">
    <property type="entry name" value="CITRATE_SYNTHASE"/>
    <property type="match status" value="1"/>
</dbReference>
<accession>A0A370I458</accession>
<dbReference type="UniPathway" id="UPA00223"/>
<feature type="active site" evidence="6">
    <location>
        <position position="324"/>
    </location>
</feature>
<evidence type="ECO:0000313" key="9">
    <source>
        <dbReference type="Proteomes" id="UP000254869"/>
    </source>
</evidence>
<protein>
    <recommendedName>
        <fullName evidence="5">Citrate synthase</fullName>
    </recommendedName>
</protein>
<dbReference type="SUPFAM" id="SSF48256">
    <property type="entry name" value="Citrate synthase"/>
    <property type="match status" value="1"/>
</dbReference>
<dbReference type="GO" id="GO:0036440">
    <property type="term" value="F:citrate synthase activity"/>
    <property type="evidence" value="ECO:0007669"/>
    <property type="project" value="UniProtKB-EC"/>
</dbReference>
<dbReference type="InterPro" id="IPR036969">
    <property type="entry name" value="Citrate_synthase_sf"/>
</dbReference>
<keyword evidence="3 5" id="KW-0808">Transferase</keyword>
<organism evidence="8 9">
    <name type="scientific">Nocardia pseudobrasiliensis</name>
    <dbReference type="NCBI Taxonomy" id="45979"/>
    <lineage>
        <taxon>Bacteria</taxon>
        <taxon>Bacillati</taxon>
        <taxon>Actinomycetota</taxon>
        <taxon>Actinomycetes</taxon>
        <taxon>Mycobacteriales</taxon>
        <taxon>Nocardiaceae</taxon>
        <taxon>Nocardia</taxon>
    </lineage>
</organism>
<dbReference type="Gene3D" id="1.10.230.10">
    <property type="entry name" value="Cytochrome P450-Terp, domain 2"/>
    <property type="match status" value="1"/>
</dbReference>
<dbReference type="InterPro" id="IPR002020">
    <property type="entry name" value="Citrate_synthase"/>
</dbReference>
<comment type="catalytic activity">
    <reaction evidence="4">
        <text>oxaloacetate + acetyl-CoA + H2O = citrate + CoA + H(+)</text>
        <dbReference type="Rhea" id="RHEA:16845"/>
        <dbReference type="ChEBI" id="CHEBI:15377"/>
        <dbReference type="ChEBI" id="CHEBI:15378"/>
        <dbReference type="ChEBI" id="CHEBI:16452"/>
        <dbReference type="ChEBI" id="CHEBI:16947"/>
        <dbReference type="ChEBI" id="CHEBI:57287"/>
        <dbReference type="ChEBI" id="CHEBI:57288"/>
        <dbReference type="EC" id="2.3.3.16"/>
    </reaction>
</comment>
<dbReference type="PANTHER" id="PTHR11739">
    <property type="entry name" value="CITRATE SYNTHASE"/>
    <property type="match status" value="1"/>
</dbReference>
<comment type="pathway">
    <text evidence="1">Carbohydrate metabolism; tricarboxylic acid cycle.</text>
</comment>
<dbReference type="STRING" id="1210086.GCA_001613105_02061"/>
<comment type="similarity">
    <text evidence="2 5 7">Belongs to the citrate synthase family.</text>
</comment>
<dbReference type="AlphaFoldDB" id="A0A370I458"/>
<evidence type="ECO:0000256" key="3">
    <source>
        <dbReference type="ARBA" id="ARBA00022679"/>
    </source>
</evidence>